<evidence type="ECO:0000256" key="5">
    <source>
        <dbReference type="ARBA" id="ARBA00022679"/>
    </source>
</evidence>
<comment type="similarity">
    <text evidence="3 12">Belongs to the glycosyltransferase 10 family.</text>
</comment>
<dbReference type="FunFam" id="3.40.50.11660:FF:000002">
    <property type="entry name" value="Alpha-(1,3)-fucosyltransferase"/>
    <property type="match status" value="1"/>
</dbReference>
<keyword evidence="10" id="KW-0472">Membrane</keyword>
<evidence type="ECO:0000256" key="12">
    <source>
        <dbReference type="RuleBase" id="RU003832"/>
    </source>
</evidence>
<dbReference type="InterPro" id="IPR038577">
    <property type="entry name" value="GT10-like_C_sf"/>
</dbReference>
<evidence type="ECO:0000256" key="1">
    <source>
        <dbReference type="ARBA" id="ARBA00004447"/>
    </source>
</evidence>
<keyword evidence="8" id="KW-1133">Transmembrane helix</keyword>
<organism evidence="15 16">
    <name type="scientific">Pristionchus pacificus</name>
    <name type="common">Parasitic nematode worm</name>
    <dbReference type="NCBI Taxonomy" id="54126"/>
    <lineage>
        <taxon>Eukaryota</taxon>
        <taxon>Metazoa</taxon>
        <taxon>Ecdysozoa</taxon>
        <taxon>Nematoda</taxon>
        <taxon>Chromadorea</taxon>
        <taxon>Rhabditida</taxon>
        <taxon>Rhabditina</taxon>
        <taxon>Diplogasteromorpha</taxon>
        <taxon>Diplogasteroidea</taxon>
        <taxon>Neodiplogasteridae</taxon>
        <taxon>Pristionchus</taxon>
    </lineage>
</organism>
<evidence type="ECO:0000313" key="15">
    <source>
        <dbReference type="EnsemblMetazoa" id="PPA39244.1"/>
    </source>
</evidence>
<dbReference type="OrthoDB" id="5912041at2759"/>
<protein>
    <recommendedName>
        <fullName evidence="12">Fucosyltransferase</fullName>
        <ecNumber evidence="12">2.4.1.-</ecNumber>
    </recommendedName>
</protein>
<evidence type="ECO:0000256" key="9">
    <source>
        <dbReference type="ARBA" id="ARBA00023034"/>
    </source>
</evidence>
<keyword evidence="16" id="KW-1185">Reference proteome</keyword>
<dbReference type="InterPro" id="IPR055270">
    <property type="entry name" value="Glyco_tran_10_C"/>
</dbReference>
<dbReference type="Proteomes" id="UP000005239">
    <property type="component" value="Unassembled WGS sequence"/>
</dbReference>
<accession>A0A8R1Z2D1</accession>
<keyword evidence="6 12" id="KW-0812">Transmembrane</keyword>
<keyword evidence="7" id="KW-0735">Signal-anchor</keyword>
<keyword evidence="4 12" id="KW-0328">Glycosyltransferase</keyword>
<comment type="subcellular location">
    <subcellularLocation>
        <location evidence="1 12">Golgi apparatus</location>
        <location evidence="1 12">Golgi stack membrane</location>
        <topology evidence="1 12">Single-pass type II membrane protein</topology>
    </subcellularLocation>
</comment>
<dbReference type="AlphaFoldDB" id="A0A2A6BEA7"/>
<dbReference type="EC" id="2.4.1.-" evidence="12"/>
<dbReference type="GO" id="GO:0032580">
    <property type="term" value="C:Golgi cisterna membrane"/>
    <property type="evidence" value="ECO:0007669"/>
    <property type="project" value="UniProtKB-SubCell"/>
</dbReference>
<dbReference type="PANTHER" id="PTHR48438">
    <property type="entry name" value="ALPHA-(1,3)-FUCOSYLTRANSFERASE C-RELATED"/>
    <property type="match status" value="1"/>
</dbReference>
<name>A0A2A6BEA7_PRIPA</name>
<dbReference type="InterPro" id="IPR031481">
    <property type="entry name" value="Glyco_tran_10_N"/>
</dbReference>
<evidence type="ECO:0000256" key="10">
    <source>
        <dbReference type="ARBA" id="ARBA00023136"/>
    </source>
</evidence>
<dbReference type="Pfam" id="PF17039">
    <property type="entry name" value="Glyco_tran_10_N"/>
    <property type="match status" value="1"/>
</dbReference>
<keyword evidence="11" id="KW-0325">Glycoprotein</keyword>
<dbReference type="InterPro" id="IPR001503">
    <property type="entry name" value="Glyco_trans_10"/>
</dbReference>
<reference evidence="15" key="2">
    <citation type="submission" date="2022-06" db="UniProtKB">
        <authorList>
            <consortium name="EnsemblMetazoa"/>
        </authorList>
    </citation>
    <scope>IDENTIFICATION</scope>
    <source>
        <strain evidence="15">PS312</strain>
    </source>
</reference>
<evidence type="ECO:0000256" key="4">
    <source>
        <dbReference type="ARBA" id="ARBA00022676"/>
    </source>
</evidence>
<evidence type="ECO:0000259" key="13">
    <source>
        <dbReference type="Pfam" id="PF00852"/>
    </source>
</evidence>
<evidence type="ECO:0000313" key="16">
    <source>
        <dbReference type="Proteomes" id="UP000005239"/>
    </source>
</evidence>
<evidence type="ECO:0000256" key="8">
    <source>
        <dbReference type="ARBA" id="ARBA00022989"/>
    </source>
</evidence>
<evidence type="ECO:0000256" key="6">
    <source>
        <dbReference type="ARBA" id="ARBA00022692"/>
    </source>
</evidence>
<dbReference type="PANTHER" id="PTHR48438:SF1">
    <property type="entry name" value="ALPHA-(1,3)-FUCOSYLTRANSFERASE C-RELATED"/>
    <property type="match status" value="1"/>
</dbReference>
<evidence type="ECO:0000256" key="2">
    <source>
        <dbReference type="ARBA" id="ARBA00004922"/>
    </source>
</evidence>
<feature type="domain" description="Fucosyltransferase C-terminal" evidence="13">
    <location>
        <begin position="138"/>
        <end position="312"/>
    </location>
</feature>
<dbReference type="GO" id="GO:0046920">
    <property type="term" value="F:alpha-(1-&gt;3)-fucosyltransferase activity"/>
    <property type="evidence" value="ECO:0000318"/>
    <property type="project" value="GO_Central"/>
</dbReference>
<dbReference type="Pfam" id="PF00852">
    <property type="entry name" value="Glyco_transf_10"/>
    <property type="match status" value="1"/>
</dbReference>
<feature type="domain" description="Fucosyltransferase N-terminal" evidence="14">
    <location>
        <begin position="46"/>
        <end position="105"/>
    </location>
</feature>
<keyword evidence="9 12" id="KW-0333">Golgi apparatus</keyword>
<evidence type="ECO:0000256" key="3">
    <source>
        <dbReference type="ARBA" id="ARBA00008919"/>
    </source>
</evidence>
<accession>A0A2A6BEA7</accession>
<dbReference type="SUPFAM" id="SSF53756">
    <property type="entry name" value="UDP-Glycosyltransferase/glycogen phosphorylase"/>
    <property type="match status" value="1"/>
</dbReference>
<evidence type="ECO:0000259" key="14">
    <source>
        <dbReference type="Pfam" id="PF17039"/>
    </source>
</evidence>
<evidence type="ECO:0000256" key="7">
    <source>
        <dbReference type="ARBA" id="ARBA00022968"/>
    </source>
</evidence>
<evidence type="ECO:0000256" key="11">
    <source>
        <dbReference type="ARBA" id="ARBA00023180"/>
    </source>
</evidence>
<gene>
    <name evidence="15" type="primary">WBGene00277613</name>
</gene>
<dbReference type="EnsemblMetazoa" id="PPA39244.1">
    <property type="protein sequence ID" value="PPA39244.1"/>
    <property type="gene ID" value="WBGene00277613"/>
</dbReference>
<keyword evidence="5 12" id="KW-0808">Transferase</keyword>
<proteinExistence type="inferred from homology"/>
<reference evidence="16" key="1">
    <citation type="journal article" date="2008" name="Nat. Genet.">
        <title>The Pristionchus pacificus genome provides a unique perspective on nematode lifestyle and parasitism.</title>
        <authorList>
            <person name="Dieterich C."/>
            <person name="Clifton S.W."/>
            <person name="Schuster L.N."/>
            <person name="Chinwalla A."/>
            <person name="Delehaunty K."/>
            <person name="Dinkelacker I."/>
            <person name="Fulton L."/>
            <person name="Fulton R."/>
            <person name="Godfrey J."/>
            <person name="Minx P."/>
            <person name="Mitreva M."/>
            <person name="Roeseler W."/>
            <person name="Tian H."/>
            <person name="Witte H."/>
            <person name="Yang S.P."/>
            <person name="Wilson R.K."/>
            <person name="Sommer R.J."/>
        </authorList>
    </citation>
    <scope>NUCLEOTIDE SEQUENCE [LARGE SCALE GENOMIC DNA]</scope>
    <source>
        <strain evidence="16">PS312</strain>
    </source>
</reference>
<dbReference type="Gene3D" id="3.40.50.11660">
    <property type="entry name" value="Glycosyl transferase family 10, C-terminal domain"/>
    <property type="match status" value="1"/>
</dbReference>
<comment type="pathway">
    <text evidence="2">Protein modification; protein glycosylation.</text>
</comment>
<sequence>MPIQEYLLPRLNTPQFENSDLLIRVFISRTEEIFLVLHRLEYIEESEADAILIHSRTINPSDLPRERRSEQVYVWMCHEEPGKCGKGDRSLPSNYFNTSMTNIRDTIGYNYGYGEIVKTNNETVLNRISDEKWSRIMSKKSDLGIAIISNCHTDSKREVYIERLSKIVKFTLRGSCYSDVELCPKSRKDSWDCVTKLFESYYFYFAFENTVCRDYVTEKFFHRLLSNIVPVVLRRQILNGIAPSDSFIAADDFESPEELAAHLLKVSSDPQLYRKYFKWRDSYAVGNFHSIEGNGVCALCRDLHAKKVRSYSDYNARQRYSRNLCESDVGWKLLNNRKLK</sequence>